<evidence type="ECO:0000256" key="1">
    <source>
        <dbReference type="SAM" id="MobiDB-lite"/>
    </source>
</evidence>
<evidence type="ECO:0000313" key="3">
    <source>
        <dbReference type="EMBL" id="ROT80078.1"/>
    </source>
</evidence>
<feature type="region of interest" description="Disordered" evidence="1">
    <location>
        <begin position="189"/>
        <end position="209"/>
    </location>
</feature>
<dbReference type="Gene3D" id="2.40.128.20">
    <property type="match status" value="1"/>
</dbReference>
<dbReference type="InterPro" id="IPR000566">
    <property type="entry name" value="Lipocln_cytosolic_FA-bd_dom"/>
</dbReference>
<dbReference type="AlphaFoldDB" id="A0A423TUD6"/>
<dbReference type="Pfam" id="PF00061">
    <property type="entry name" value="Lipocalin"/>
    <property type="match status" value="1"/>
</dbReference>
<comment type="caution">
    <text evidence="3">The sequence shown here is derived from an EMBL/GenBank/DDBJ whole genome shotgun (WGS) entry which is preliminary data.</text>
</comment>
<dbReference type="Proteomes" id="UP000283509">
    <property type="component" value="Unassembled WGS sequence"/>
</dbReference>
<keyword evidence="4" id="KW-1185">Reference proteome</keyword>
<name>A0A423TUD6_PENVA</name>
<dbReference type="SUPFAM" id="SSF50814">
    <property type="entry name" value="Lipocalins"/>
    <property type="match status" value="1"/>
</dbReference>
<dbReference type="PANTHER" id="PTHR10612">
    <property type="entry name" value="APOLIPOPROTEIN D"/>
    <property type="match status" value="1"/>
</dbReference>
<dbReference type="GO" id="GO:0000302">
    <property type="term" value="P:response to reactive oxygen species"/>
    <property type="evidence" value="ECO:0007669"/>
    <property type="project" value="TreeGrafter"/>
</dbReference>
<dbReference type="GO" id="GO:0005737">
    <property type="term" value="C:cytoplasm"/>
    <property type="evidence" value="ECO:0007669"/>
    <property type="project" value="TreeGrafter"/>
</dbReference>
<evidence type="ECO:0000313" key="4">
    <source>
        <dbReference type="Proteomes" id="UP000283509"/>
    </source>
</evidence>
<evidence type="ECO:0000259" key="2">
    <source>
        <dbReference type="Pfam" id="PF00061"/>
    </source>
</evidence>
<sequence>MRLTEGEPGVLTVEAEGVPSAPYKIVGTDYKNYACVYSCMSFMGFRAAFSWIFTRTPDPDHSYLALCRDVMAKAGIDPTAMQPVKQGKDCPYMEKLDSLLAYTDSVVSKAEAKAKEAKKEQERAATKSAKEALEGSRDEDLTTRILEEEERLEEVERRIVDAEEKLRQEVEANGRREEKEIKELRDEIREEKRHNRHKGHRREYTPENGSTGLYVSSSVTVLSLLLARML</sequence>
<organism evidence="3 4">
    <name type="scientific">Penaeus vannamei</name>
    <name type="common">Whiteleg shrimp</name>
    <name type="synonym">Litopenaeus vannamei</name>
    <dbReference type="NCBI Taxonomy" id="6689"/>
    <lineage>
        <taxon>Eukaryota</taxon>
        <taxon>Metazoa</taxon>
        <taxon>Ecdysozoa</taxon>
        <taxon>Arthropoda</taxon>
        <taxon>Crustacea</taxon>
        <taxon>Multicrustacea</taxon>
        <taxon>Malacostraca</taxon>
        <taxon>Eumalacostraca</taxon>
        <taxon>Eucarida</taxon>
        <taxon>Decapoda</taxon>
        <taxon>Dendrobranchiata</taxon>
        <taxon>Penaeoidea</taxon>
        <taxon>Penaeidae</taxon>
        <taxon>Penaeus</taxon>
    </lineage>
</organism>
<dbReference type="OrthoDB" id="565904at2759"/>
<feature type="domain" description="Lipocalin/cytosolic fatty-acid binding" evidence="2">
    <location>
        <begin position="6"/>
        <end position="79"/>
    </location>
</feature>
<reference evidence="3 4" key="1">
    <citation type="submission" date="2018-04" db="EMBL/GenBank/DDBJ databases">
        <authorList>
            <person name="Zhang X."/>
            <person name="Yuan J."/>
            <person name="Li F."/>
            <person name="Xiang J."/>
        </authorList>
    </citation>
    <scope>NUCLEOTIDE SEQUENCE [LARGE SCALE GENOMIC DNA]</scope>
    <source>
        <tissue evidence="3">Muscle</tissue>
    </source>
</reference>
<reference evidence="3 4" key="2">
    <citation type="submission" date="2019-01" db="EMBL/GenBank/DDBJ databases">
        <title>The decoding of complex shrimp genome reveals the adaptation for benthos swimmer, frequently molting mechanism and breeding impact on genome.</title>
        <authorList>
            <person name="Sun Y."/>
            <person name="Gao Y."/>
            <person name="Yu Y."/>
        </authorList>
    </citation>
    <scope>NUCLEOTIDE SEQUENCE [LARGE SCALE GENOMIC DNA]</scope>
    <source>
        <tissue evidence="3">Muscle</tissue>
    </source>
</reference>
<proteinExistence type="predicted"/>
<dbReference type="InterPro" id="IPR012674">
    <property type="entry name" value="Calycin"/>
</dbReference>
<dbReference type="PANTHER" id="PTHR10612:SF15">
    <property type="entry name" value="APOLIPOPROTEIN D"/>
    <property type="match status" value="1"/>
</dbReference>
<accession>A0A423TUD6</accession>
<feature type="region of interest" description="Disordered" evidence="1">
    <location>
        <begin position="117"/>
        <end position="139"/>
    </location>
</feature>
<dbReference type="EMBL" id="QCYY01001158">
    <property type="protein sequence ID" value="ROT80078.1"/>
    <property type="molecule type" value="Genomic_DNA"/>
</dbReference>
<dbReference type="GO" id="GO:0006629">
    <property type="term" value="P:lipid metabolic process"/>
    <property type="evidence" value="ECO:0007669"/>
    <property type="project" value="TreeGrafter"/>
</dbReference>
<protein>
    <submittedName>
        <fullName evidence="3">Crustacyanin-like lipocalin</fullName>
    </submittedName>
</protein>
<gene>
    <name evidence="3" type="ORF">C7M84_001201</name>
</gene>